<dbReference type="EMBL" id="QWLV01000001">
    <property type="protein sequence ID" value="RHW19162.1"/>
    <property type="molecule type" value="Genomic_DNA"/>
</dbReference>
<gene>
    <name evidence="9" type="ORF">D1610_03365</name>
</gene>
<dbReference type="InterPro" id="IPR003834">
    <property type="entry name" value="Cyt_c_assmbl_TM_dom"/>
</dbReference>
<feature type="transmembrane region" description="Helical" evidence="7">
    <location>
        <begin position="606"/>
        <end position="623"/>
    </location>
</feature>
<evidence type="ECO:0000313" key="9">
    <source>
        <dbReference type="EMBL" id="RHW19162.1"/>
    </source>
</evidence>
<feature type="domain" description="Thioredoxin" evidence="8">
    <location>
        <begin position="621"/>
        <end position="750"/>
    </location>
</feature>
<accession>A0A396RUU1</accession>
<proteinExistence type="predicted"/>
<protein>
    <submittedName>
        <fullName evidence="9">Thiol:disulfide interchange protein</fullName>
    </submittedName>
</protein>
<reference evidence="9 10" key="1">
    <citation type="submission" date="2018-08" db="EMBL/GenBank/DDBJ databases">
        <title>The multiple taxonomic identification of Sphingomonas gilva.</title>
        <authorList>
            <person name="Zhu D."/>
            <person name="Zheng S."/>
        </authorList>
    </citation>
    <scope>NUCLEOTIDE SEQUENCE [LARGE SCALE GENOMIC DNA]</scope>
    <source>
        <strain evidence="9 10">ZDH117</strain>
    </source>
</reference>
<dbReference type="GO" id="GO:0015035">
    <property type="term" value="F:protein-disulfide reductase activity"/>
    <property type="evidence" value="ECO:0007669"/>
    <property type="project" value="TreeGrafter"/>
</dbReference>
<evidence type="ECO:0000256" key="6">
    <source>
        <dbReference type="ARBA" id="ARBA00023136"/>
    </source>
</evidence>
<feature type="transmembrane region" description="Helical" evidence="7">
    <location>
        <begin position="511"/>
        <end position="533"/>
    </location>
</feature>
<keyword evidence="6 7" id="KW-0472">Membrane</keyword>
<keyword evidence="2" id="KW-1003">Cell membrane</keyword>
<dbReference type="Pfam" id="PF11412">
    <property type="entry name" value="DsbD_N"/>
    <property type="match status" value="1"/>
</dbReference>
<dbReference type="CDD" id="cd02953">
    <property type="entry name" value="DsbDgamma"/>
    <property type="match status" value="1"/>
</dbReference>
<feature type="transmembrane region" description="Helical" evidence="7">
    <location>
        <begin position="401"/>
        <end position="420"/>
    </location>
</feature>
<dbReference type="PANTHER" id="PTHR32234:SF3">
    <property type="entry name" value="SUPPRESSION OF COPPER SENSITIVITY PROTEIN"/>
    <property type="match status" value="1"/>
</dbReference>
<evidence type="ECO:0000256" key="4">
    <source>
        <dbReference type="ARBA" id="ARBA00022748"/>
    </source>
</evidence>
<feature type="transmembrane region" description="Helical" evidence="7">
    <location>
        <begin position="440"/>
        <end position="459"/>
    </location>
</feature>
<dbReference type="InterPro" id="IPR028250">
    <property type="entry name" value="DsbDN"/>
</dbReference>
<dbReference type="AlphaFoldDB" id="A0A396RUU1"/>
<keyword evidence="5 7" id="KW-1133">Transmembrane helix</keyword>
<feature type="transmembrane region" description="Helical" evidence="7">
    <location>
        <begin position="479"/>
        <end position="505"/>
    </location>
</feature>
<evidence type="ECO:0000256" key="3">
    <source>
        <dbReference type="ARBA" id="ARBA00022692"/>
    </source>
</evidence>
<dbReference type="Pfam" id="PF02683">
    <property type="entry name" value="DsbD_TM"/>
    <property type="match status" value="1"/>
</dbReference>
<comment type="subcellular location">
    <subcellularLocation>
        <location evidence="1">Cell membrane</location>
        <topology evidence="1">Multi-pass membrane protein</topology>
    </subcellularLocation>
</comment>
<dbReference type="OrthoDB" id="9811036at2"/>
<feature type="transmembrane region" description="Helical" evidence="7">
    <location>
        <begin position="575"/>
        <end position="594"/>
    </location>
</feature>
<evidence type="ECO:0000259" key="8">
    <source>
        <dbReference type="PROSITE" id="PS51352"/>
    </source>
</evidence>
<sequence>MSPSGVTPDLFRGPSGGWAKARGVNATLAARWTRNKSGVTEEFACFRHAALSTNRSRPLLVQSGNFRVRPVAVLRFLLTAWLALFAAGAVSAQITPGPHLALELVAESAAPVPGSTVMLAVRARPDPGWHGYWINPGDAGVPDRFAWTLPAGATVGEIRYPVPHRLMIAGIMNYVFEGEYAMLAPLSVPAGLAAGTALPVSARIDYLVCTEEVCVPESATVEARLTVGDGAIDPAIRARFDGWRAKLPRPLGSPATFAVAGDTLRIAIPLPAEASVADPYVFPVTERALDHSAPQSVTREDEALIVSTKAGGGASALRSLDGVLALGPDRGLSFTATPGEVAAAASGGGGASLPTILLALGGAVLGGLILNIMPCVFPILSLKALSLARSGVSERAARGEALAYGAGVIAVCVALGGLLLALRAGGATVGWAFQLQDPRVILALLLLVTAIAFNLAGLFELSGSGAVNRLAASGKGGAFLTGALAAFVATPCTGPFMGAALGAALVLPPAAAIGVFAGLGLGIALPFLAIGFVPALRRRLPRPGPWMERLRRVLAVPMFLTALALAWVLGRQAGVDGMTLGVAAALVLVLALWWTGRLQMRGSGRAWLPVLPALLLAVGATVLTTRAPAGAESANVTGEAFSETRLAALRAEGKPVFAYFTADWCLTCKVNEKAAIETASVADAFEAGGVQVLVGDWTNGDPALGRFLESHGRSGVPLYLYYAPGAAVPQILPQVLTPGMLTALVHQGET</sequence>
<dbReference type="Pfam" id="PF13899">
    <property type="entry name" value="Thioredoxin_7"/>
    <property type="match status" value="1"/>
</dbReference>
<evidence type="ECO:0000256" key="2">
    <source>
        <dbReference type="ARBA" id="ARBA00022475"/>
    </source>
</evidence>
<feature type="transmembrane region" description="Helical" evidence="7">
    <location>
        <begin position="356"/>
        <end position="380"/>
    </location>
</feature>
<dbReference type="InterPro" id="IPR036249">
    <property type="entry name" value="Thioredoxin-like_sf"/>
</dbReference>
<evidence type="ECO:0000256" key="7">
    <source>
        <dbReference type="SAM" id="Phobius"/>
    </source>
</evidence>
<evidence type="ECO:0000256" key="1">
    <source>
        <dbReference type="ARBA" id="ARBA00004651"/>
    </source>
</evidence>
<dbReference type="GO" id="GO:0045454">
    <property type="term" value="P:cell redox homeostasis"/>
    <property type="evidence" value="ECO:0007669"/>
    <property type="project" value="TreeGrafter"/>
</dbReference>
<name>A0A396RUU1_9SPHN</name>
<evidence type="ECO:0000256" key="5">
    <source>
        <dbReference type="ARBA" id="ARBA00022989"/>
    </source>
</evidence>
<organism evidence="9 10">
    <name type="scientific">Sphingomonas gilva</name>
    <dbReference type="NCBI Taxonomy" id="2305907"/>
    <lineage>
        <taxon>Bacteria</taxon>
        <taxon>Pseudomonadati</taxon>
        <taxon>Pseudomonadota</taxon>
        <taxon>Alphaproteobacteria</taxon>
        <taxon>Sphingomonadales</taxon>
        <taxon>Sphingomonadaceae</taxon>
        <taxon>Sphingomonas</taxon>
    </lineage>
</organism>
<keyword evidence="10" id="KW-1185">Reference proteome</keyword>
<keyword evidence="3 7" id="KW-0812">Transmembrane</keyword>
<comment type="caution">
    <text evidence="9">The sequence shown here is derived from an EMBL/GenBank/DDBJ whole genome shotgun (WGS) entry which is preliminary data.</text>
</comment>
<dbReference type="Gene3D" id="3.40.30.10">
    <property type="entry name" value="Glutaredoxin"/>
    <property type="match status" value="1"/>
</dbReference>
<dbReference type="SUPFAM" id="SSF52833">
    <property type="entry name" value="Thioredoxin-like"/>
    <property type="match status" value="1"/>
</dbReference>
<dbReference type="Proteomes" id="UP000266693">
    <property type="component" value="Unassembled WGS sequence"/>
</dbReference>
<dbReference type="InterPro" id="IPR035671">
    <property type="entry name" value="DsbD_gamma"/>
</dbReference>
<dbReference type="PANTHER" id="PTHR32234">
    <property type="entry name" value="THIOL:DISULFIDE INTERCHANGE PROTEIN DSBD"/>
    <property type="match status" value="1"/>
</dbReference>
<keyword evidence="4" id="KW-0201">Cytochrome c-type biogenesis</keyword>
<dbReference type="PROSITE" id="PS51352">
    <property type="entry name" value="THIOREDOXIN_2"/>
    <property type="match status" value="1"/>
</dbReference>
<dbReference type="InterPro" id="IPR013766">
    <property type="entry name" value="Thioredoxin_domain"/>
</dbReference>
<feature type="transmembrane region" description="Helical" evidence="7">
    <location>
        <begin position="553"/>
        <end position="569"/>
    </location>
</feature>
<evidence type="ECO:0000313" key="10">
    <source>
        <dbReference type="Proteomes" id="UP000266693"/>
    </source>
</evidence>